<evidence type="ECO:0000256" key="2">
    <source>
        <dbReference type="ARBA" id="ARBA00022481"/>
    </source>
</evidence>
<evidence type="ECO:0000313" key="5">
    <source>
        <dbReference type="Proteomes" id="UP000323105"/>
    </source>
</evidence>
<dbReference type="EMBL" id="BKBW01000003">
    <property type="protein sequence ID" value="GEQ75106.1"/>
    <property type="molecule type" value="Genomic_DNA"/>
</dbReference>
<dbReference type="Gene3D" id="3.30.700.10">
    <property type="entry name" value="Glycoprotein, Type 4 Pilin"/>
    <property type="match status" value="1"/>
</dbReference>
<dbReference type="PANTHER" id="PTHR30093:SF34">
    <property type="entry name" value="PREPILIN PEPTIDASE-DEPENDENT PROTEIN D"/>
    <property type="match status" value="1"/>
</dbReference>
<sequence length="199" mass="20500">MKRSIQKGFTLIELMIVVAIIGILAAVALPAYQSYMAKSRFAEVVLQGSACRSDVSAKYQTSMDPLSAVNPGPGGWGCEVPAVGNTPVAGKYVLEIATNDIGVAKLTLKDVKGELGIPDGEFLYFVPLKKDGTAIATADLAAADIQADGSNKGGLTGQQIGGMKCMASEDAKTQLKKLLPGSCSVGKIPGGTTFTSKSA</sequence>
<dbReference type="NCBIfam" id="TIGR02532">
    <property type="entry name" value="IV_pilin_GFxxxE"/>
    <property type="match status" value="1"/>
</dbReference>
<reference evidence="4 5" key="1">
    <citation type="journal article" date="2019" name="Microbiol. Resour. Announc.">
        <title>Draft Genome Sequence of Comamonas testosteroni TA441, a Bacterium That Has a Cryptic Phenol Degradation Gene Cluster.</title>
        <authorList>
            <person name="Arai H."/>
            <person name="Ishii M."/>
        </authorList>
    </citation>
    <scope>NUCLEOTIDE SEQUENCE [LARGE SCALE GENOMIC DNA]</scope>
    <source>
        <strain evidence="4 5">TA441</strain>
    </source>
</reference>
<name>A0A5A7MBU2_COMTE</name>
<dbReference type="SUPFAM" id="SSF54523">
    <property type="entry name" value="Pili subunits"/>
    <property type="match status" value="1"/>
</dbReference>
<accession>A0A5A7MBU2</accession>
<evidence type="ECO:0000313" key="4">
    <source>
        <dbReference type="EMBL" id="GEQ75106.1"/>
    </source>
</evidence>
<keyword evidence="3" id="KW-1133">Transmembrane helix</keyword>
<evidence type="ECO:0008006" key="6">
    <source>
        <dbReference type="Google" id="ProtNLM"/>
    </source>
</evidence>
<dbReference type="InterPro" id="IPR012902">
    <property type="entry name" value="N_methyl_site"/>
</dbReference>
<feature type="transmembrane region" description="Helical" evidence="3">
    <location>
        <begin position="12"/>
        <end position="32"/>
    </location>
</feature>
<keyword evidence="2" id="KW-0488">Methylation</keyword>
<dbReference type="PANTHER" id="PTHR30093">
    <property type="entry name" value="GENERAL SECRETION PATHWAY PROTEIN G"/>
    <property type="match status" value="1"/>
</dbReference>
<evidence type="ECO:0000256" key="3">
    <source>
        <dbReference type="SAM" id="Phobius"/>
    </source>
</evidence>
<dbReference type="InterPro" id="IPR045584">
    <property type="entry name" value="Pilin-like"/>
</dbReference>
<gene>
    <name evidence="4" type="ORF">CTTA_2111</name>
</gene>
<organism evidence="4 5">
    <name type="scientific">Comamonas testosteroni</name>
    <name type="common">Pseudomonas testosteroni</name>
    <dbReference type="NCBI Taxonomy" id="285"/>
    <lineage>
        <taxon>Bacteria</taxon>
        <taxon>Pseudomonadati</taxon>
        <taxon>Pseudomonadota</taxon>
        <taxon>Betaproteobacteria</taxon>
        <taxon>Burkholderiales</taxon>
        <taxon>Comamonadaceae</taxon>
        <taxon>Comamonas</taxon>
    </lineage>
</organism>
<dbReference type="PROSITE" id="PS00409">
    <property type="entry name" value="PROKAR_NTER_METHYL"/>
    <property type="match status" value="1"/>
</dbReference>
<dbReference type="Proteomes" id="UP000323105">
    <property type="component" value="Unassembled WGS sequence"/>
</dbReference>
<proteinExistence type="inferred from homology"/>
<protein>
    <recommendedName>
        <fullName evidence="6">Pilin</fullName>
    </recommendedName>
</protein>
<evidence type="ECO:0000256" key="1">
    <source>
        <dbReference type="ARBA" id="ARBA00005233"/>
    </source>
</evidence>
<comment type="similarity">
    <text evidence="1">Belongs to the N-Me-Phe pilin family.</text>
</comment>
<comment type="caution">
    <text evidence="4">The sequence shown here is derived from an EMBL/GenBank/DDBJ whole genome shotgun (WGS) entry which is preliminary data.</text>
</comment>
<dbReference type="AlphaFoldDB" id="A0A5A7MBU2"/>
<dbReference type="Pfam" id="PF07963">
    <property type="entry name" value="N_methyl"/>
    <property type="match status" value="1"/>
</dbReference>
<keyword evidence="3" id="KW-0812">Transmembrane</keyword>
<keyword evidence="3" id="KW-0472">Membrane</keyword>